<name>A0ACB8U4G1_9APHY</name>
<organism evidence="1 2">
    <name type="scientific">Irpex rosettiformis</name>
    <dbReference type="NCBI Taxonomy" id="378272"/>
    <lineage>
        <taxon>Eukaryota</taxon>
        <taxon>Fungi</taxon>
        <taxon>Dikarya</taxon>
        <taxon>Basidiomycota</taxon>
        <taxon>Agaricomycotina</taxon>
        <taxon>Agaricomycetes</taxon>
        <taxon>Polyporales</taxon>
        <taxon>Irpicaceae</taxon>
        <taxon>Irpex</taxon>
    </lineage>
</organism>
<proteinExistence type="predicted"/>
<evidence type="ECO:0000313" key="2">
    <source>
        <dbReference type="Proteomes" id="UP001055072"/>
    </source>
</evidence>
<protein>
    <submittedName>
        <fullName evidence="1">Major facilitator superfamily domain-containing protein</fullName>
    </submittedName>
</protein>
<reference evidence="1" key="1">
    <citation type="journal article" date="2021" name="Environ. Microbiol.">
        <title>Gene family expansions and transcriptome signatures uncover fungal adaptations to wood decay.</title>
        <authorList>
            <person name="Hage H."/>
            <person name="Miyauchi S."/>
            <person name="Viragh M."/>
            <person name="Drula E."/>
            <person name="Min B."/>
            <person name="Chaduli D."/>
            <person name="Navarro D."/>
            <person name="Favel A."/>
            <person name="Norest M."/>
            <person name="Lesage-Meessen L."/>
            <person name="Balint B."/>
            <person name="Merenyi Z."/>
            <person name="de Eugenio L."/>
            <person name="Morin E."/>
            <person name="Martinez A.T."/>
            <person name="Baldrian P."/>
            <person name="Stursova M."/>
            <person name="Martinez M.J."/>
            <person name="Novotny C."/>
            <person name="Magnuson J.K."/>
            <person name="Spatafora J.W."/>
            <person name="Maurice S."/>
            <person name="Pangilinan J."/>
            <person name="Andreopoulos W."/>
            <person name="LaButti K."/>
            <person name="Hundley H."/>
            <person name="Na H."/>
            <person name="Kuo A."/>
            <person name="Barry K."/>
            <person name="Lipzen A."/>
            <person name="Henrissat B."/>
            <person name="Riley R."/>
            <person name="Ahrendt S."/>
            <person name="Nagy L.G."/>
            <person name="Grigoriev I.V."/>
            <person name="Martin F."/>
            <person name="Rosso M.N."/>
        </authorList>
    </citation>
    <scope>NUCLEOTIDE SEQUENCE</scope>
    <source>
        <strain evidence="1">CBS 384.51</strain>
    </source>
</reference>
<keyword evidence="2" id="KW-1185">Reference proteome</keyword>
<dbReference type="Proteomes" id="UP001055072">
    <property type="component" value="Unassembled WGS sequence"/>
</dbReference>
<sequence length="514" mass="56221">MADIEKRDSTSVEADNEKGIATEVKTHEALDQQSYGDVDEYEIGFGRYQRELFLLSGLGWLADNLWLQGVAVLLPQINTALNPSRVEYTTLALYAGLIAGSVTWGSLSDIIGRRLSWQITLCIAGIFGIAAGGSKNFVTLCSLVACMAFGVGGNLPVDGALFLENIPQSHQWLLTFLSAWWSVGQVIGSLIIWGFVANYSDDKGWRYSFYTLGSMTFGMFICRYFIFQLQESPKFLVATGQDEKAIEALTYIAKRNGKTITLTAEKLLALGRVKARGHKEGLLWQLKNSFTHLSLEHVRPLFSTKHLAINTTLIILIWGLLGLAYPLFNGFLVLYLQDKISFNSSLNHTYRDYIIVAVLGVPGSAIACFIVDWTRESRRSQSRWVLGGRKLALAVSTLATGLFLFLFTTSTSEASYLGFSCASSLTQNAMYGVLYAYTPEVFPTPHRGTGDALASAFNRVMGLISPLIKIATTSKNGTSSVDANIPVFISASLFVLASILAVLLPIETAGKAVL</sequence>
<dbReference type="EMBL" id="MU274911">
    <property type="protein sequence ID" value="KAI0089233.1"/>
    <property type="molecule type" value="Genomic_DNA"/>
</dbReference>
<gene>
    <name evidence="1" type="ORF">BDY19DRAFT_993450</name>
</gene>
<comment type="caution">
    <text evidence="1">The sequence shown here is derived from an EMBL/GenBank/DDBJ whole genome shotgun (WGS) entry which is preliminary data.</text>
</comment>
<accession>A0ACB8U4G1</accession>
<evidence type="ECO:0000313" key="1">
    <source>
        <dbReference type="EMBL" id="KAI0089233.1"/>
    </source>
</evidence>